<feature type="active site" description="Proton acceptor" evidence="1">
    <location>
        <position position="119"/>
    </location>
</feature>
<dbReference type="InterPro" id="IPR040255">
    <property type="entry name" value="Non-specific_endonuclease"/>
</dbReference>
<keyword evidence="3" id="KW-0472">Membrane</keyword>
<protein>
    <submittedName>
        <fullName evidence="6">Endonuclease G</fullName>
    </submittedName>
</protein>
<feature type="domain" description="ENPP1-3/EXOG-like endonuclease/phosphodiesterase" evidence="4">
    <location>
        <begin position="58"/>
        <end position="250"/>
    </location>
</feature>
<keyword evidence="7" id="KW-1185">Reference proteome</keyword>
<dbReference type="SUPFAM" id="SSF54060">
    <property type="entry name" value="His-Me finger endonucleases"/>
    <property type="match status" value="1"/>
</dbReference>
<keyword evidence="6" id="KW-0378">Hydrolase</keyword>
<dbReference type="RefSeq" id="WP_092435416.1">
    <property type="nucleotide sequence ID" value="NZ_FMYP01000006.1"/>
</dbReference>
<feature type="domain" description="DNA/RNA non-specific endonuclease/pyrophosphatase/phosphodiesterase" evidence="5">
    <location>
        <begin position="57"/>
        <end position="250"/>
    </location>
</feature>
<dbReference type="Proteomes" id="UP000199452">
    <property type="component" value="Unassembled WGS sequence"/>
</dbReference>
<dbReference type="CDD" id="cd00091">
    <property type="entry name" value="NUC"/>
    <property type="match status" value="1"/>
</dbReference>
<keyword evidence="6" id="KW-0540">Nuclease</keyword>
<keyword evidence="6" id="KW-0255">Endonuclease</keyword>
<evidence type="ECO:0000256" key="3">
    <source>
        <dbReference type="SAM" id="Phobius"/>
    </source>
</evidence>
<dbReference type="GO" id="GO:0016787">
    <property type="term" value="F:hydrolase activity"/>
    <property type="evidence" value="ECO:0007669"/>
    <property type="project" value="InterPro"/>
</dbReference>
<evidence type="ECO:0000256" key="1">
    <source>
        <dbReference type="PIRSR" id="PIRSR640255-1"/>
    </source>
</evidence>
<gene>
    <name evidence="6" type="ORF">SAMN05216323_100620</name>
</gene>
<dbReference type="GO" id="GO:0003676">
    <property type="term" value="F:nucleic acid binding"/>
    <property type="evidence" value="ECO:0007669"/>
    <property type="project" value="InterPro"/>
</dbReference>
<keyword evidence="3" id="KW-1133">Transmembrane helix</keyword>
<evidence type="ECO:0000313" key="7">
    <source>
        <dbReference type="Proteomes" id="UP000199452"/>
    </source>
</evidence>
<dbReference type="PANTHER" id="PTHR13966:SF5">
    <property type="entry name" value="ENDONUCLEASE G, MITOCHONDRIAL"/>
    <property type="match status" value="1"/>
</dbReference>
<dbReference type="PANTHER" id="PTHR13966">
    <property type="entry name" value="ENDONUCLEASE RELATED"/>
    <property type="match status" value="1"/>
</dbReference>
<keyword evidence="3" id="KW-0812">Transmembrane</keyword>
<dbReference type="GO" id="GO:0046872">
    <property type="term" value="F:metal ion binding"/>
    <property type="evidence" value="ECO:0007669"/>
    <property type="project" value="UniProtKB-KW"/>
</dbReference>
<dbReference type="InterPro" id="IPR044929">
    <property type="entry name" value="DNA/RNA_non-sp_Endonuclease_sf"/>
</dbReference>
<dbReference type="SMART" id="SM00892">
    <property type="entry name" value="Endonuclease_NS"/>
    <property type="match status" value="1"/>
</dbReference>
<organism evidence="6 7">
    <name type="scientific">Williamwhitmania taraxaci</name>
    <dbReference type="NCBI Taxonomy" id="1640674"/>
    <lineage>
        <taxon>Bacteria</taxon>
        <taxon>Pseudomonadati</taxon>
        <taxon>Bacteroidota</taxon>
        <taxon>Bacteroidia</taxon>
        <taxon>Bacteroidales</taxon>
        <taxon>Williamwhitmaniaceae</taxon>
        <taxon>Williamwhitmania</taxon>
    </lineage>
</organism>
<proteinExistence type="predicted"/>
<dbReference type="Pfam" id="PF01223">
    <property type="entry name" value="Endonuclease_NS"/>
    <property type="match status" value="1"/>
</dbReference>
<keyword evidence="2" id="KW-0479">Metal-binding</keyword>
<name>A0A1G6H1T0_9BACT</name>
<evidence type="ECO:0000313" key="6">
    <source>
        <dbReference type="EMBL" id="SDB88270.1"/>
    </source>
</evidence>
<dbReference type="SMART" id="SM00477">
    <property type="entry name" value="NUC"/>
    <property type="match status" value="1"/>
</dbReference>
<dbReference type="InterPro" id="IPR001604">
    <property type="entry name" value="Endo_G_ENPP1-like_dom"/>
</dbReference>
<dbReference type="Gene3D" id="3.40.570.10">
    <property type="entry name" value="Extracellular Endonuclease, subunit A"/>
    <property type="match status" value="1"/>
</dbReference>
<feature type="transmembrane region" description="Helical" evidence="3">
    <location>
        <begin position="6"/>
        <end position="22"/>
    </location>
</feature>
<dbReference type="InterPro" id="IPR020821">
    <property type="entry name" value="ENPP1-3/EXOG-like_nuc-like"/>
</dbReference>
<dbReference type="GO" id="GO:0004519">
    <property type="term" value="F:endonuclease activity"/>
    <property type="evidence" value="ECO:0007669"/>
    <property type="project" value="UniProtKB-KW"/>
</dbReference>
<reference evidence="6 7" key="1">
    <citation type="submission" date="2016-09" db="EMBL/GenBank/DDBJ databases">
        <authorList>
            <person name="Capua I."/>
            <person name="De Benedictis P."/>
            <person name="Joannis T."/>
            <person name="Lombin L.H."/>
            <person name="Cattoli G."/>
        </authorList>
    </citation>
    <scope>NUCLEOTIDE SEQUENCE [LARGE SCALE GENOMIC DNA]</scope>
    <source>
        <strain evidence="6 7">A7P-90m</strain>
    </source>
</reference>
<evidence type="ECO:0000259" key="4">
    <source>
        <dbReference type="SMART" id="SM00477"/>
    </source>
</evidence>
<dbReference type="STRING" id="1640674.SAMN05216323_100620"/>
<dbReference type="AlphaFoldDB" id="A0A1G6H1T0"/>
<dbReference type="EMBL" id="FMYP01000006">
    <property type="protein sequence ID" value="SDB88270.1"/>
    <property type="molecule type" value="Genomic_DNA"/>
</dbReference>
<feature type="binding site" evidence="2">
    <location>
        <position position="150"/>
    </location>
    <ligand>
        <name>Mg(2+)</name>
        <dbReference type="ChEBI" id="CHEBI:18420"/>
        <note>catalytic</note>
    </ligand>
</feature>
<dbReference type="OrthoDB" id="9811262at2"/>
<evidence type="ECO:0000256" key="2">
    <source>
        <dbReference type="PIRSR" id="PIRSR640255-2"/>
    </source>
</evidence>
<dbReference type="InterPro" id="IPR044925">
    <property type="entry name" value="His-Me_finger_sf"/>
</dbReference>
<accession>A0A1G6H1T0</accession>
<sequence>MKRSHIAFAALVIVIILALFYLNKNSQTKPIVAKVQVSAPLSHLELPQYNNGEESIVKKGFTLVYSETYEQPVWVAYTLNLAKLIRKAKRSDSFQADRDISTGSATNKDYTHSGYDKGHMAPAADMAYSAEAMKESFLFSNISPQKPKFNRGIWKELEEETRSWCREFGEIYITTGPIFTKVLERIGPNKVAVPSKYFKTVLLYTKNQYWAIGFIIPNEGTSKPISSYMVPVDSVEKATGLNLYFNLPDDIEDEVESARRLPVWLLN</sequence>
<evidence type="ECO:0000259" key="5">
    <source>
        <dbReference type="SMART" id="SM00892"/>
    </source>
</evidence>